<keyword evidence="2" id="KW-1185">Reference proteome</keyword>
<name>A0A6J2TAC7_DROLE</name>
<dbReference type="OrthoDB" id="8179045at2759"/>
<accession>A0A6J2TAC7</accession>
<dbReference type="Pfam" id="PF01607">
    <property type="entry name" value="CBM_14"/>
    <property type="match status" value="1"/>
</dbReference>
<gene>
    <name evidence="3" type="primary">LOC115622494</name>
</gene>
<dbReference type="AlphaFoldDB" id="A0A6J2TAC7"/>
<feature type="domain" description="Chitin-binding type-2" evidence="1">
    <location>
        <begin position="109"/>
        <end position="175"/>
    </location>
</feature>
<reference evidence="3" key="1">
    <citation type="submission" date="2025-08" db="UniProtKB">
        <authorList>
            <consortium name="RefSeq"/>
        </authorList>
    </citation>
    <scope>IDENTIFICATION</scope>
    <source>
        <strain evidence="3">11010-0011.00</strain>
        <tissue evidence="3">Whole body</tissue>
    </source>
</reference>
<dbReference type="InterPro" id="IPR002557">
    <property type="entry name" value="Chitin-bd_dom"/>
</dbReference>
<proteinExistence type="predicted"/>
<protein>
    <submittedName>
        <fullName evidence="3">Uncharacterized protein LOC115622494</fullName>
    </submittedName>
</protein>
<dbReference type="SUPFAM" id="SSF57625">
    <property type="entry name" value="Invertebrate chitin-binding proteins"/>
    <property type="match status" value="1"/>
</dbReference>
<evidence type="ECO:0000313" key="2">
    <source>
        <dbReference type="Proteomes" id="UP000504634"/>
    </source>
</evidence>
<evidence type="ECO:0000259" key="1">
    <source>
        <dbReference type="PROSITE" id="PS50940"/>
    </source>
</evidence>
<dbReference type="Proteomes" id="UP000504634">
    <property type="component" value="Unplaced"/>
</dbReference>
<dbReference type="InterPro" id="IPR036508">
    <property type="entry name" value="Chitin-bd_dom_sf"/>
</dbReference>
<dbReference type="GeneID" id="115622494"/>
<evidence type="ECO:0000313" key="3">
    <source>
        <dbReference type="RefSeq" id="XP_030372300.1"/>
    </source>
</evidence>
<organism evidence="2 3">
    <name type="scientific">Drosophila lebanonensis</name>
    <name type="common">Fruit fly</name>
    <name type="synonym">Scaptodrosophila lebanonensis</name>
    <dbReference type="NCBI Taxonomy" id="7225"/>
    <lineage>
        <taxon>Eukaryota</taxon>
        <taxon>Metazoa</taxon>
        <taxon>Ecdysozoa</taxon>
        <taxon>Arthropoda</taxon>
        <taxon>Hexapoda</taxon>
        <taxon>Insecta</taxon>
        <taxon>Pterygota</taxon>
        <taxon>Neoptera</taxon>
        <taxon>Endopterygota</taxon>
        <taxon>Diptera</taxon>
        <taxon>Brachycera</taxon>
        <taxon>Muscomorpha</taxon>
        <taxon>Ephydroidea</taxon>
        <taxon>Drosophilidae</taxon>
        <taxon>Scaptodrosophila</taxon>
    </lineage>
</organism>
<dbReference type="GO" id="GO:0008061">
    <property type="term" value="F:chitin binding"/>
    <property type="evidence" value="ECO:0007669"/>
    <property type="project" value="InterPro"/>
</dbReference>
<dbReference type="PROSITE" id="PS50940">
    <property type="entry name" value="CHIT_BIND_II"/>
    <property type="match status" value="1"/>
</dbReference>
<sequence length="188" mass="19702">MACYSSTQMQACDVNSLPVGPAFSCPNGFVCTYGTAGVICEPSSTSASLAACQDCNKCDANNTFACTSTGTFALCLGTTAPQQVVGTCAPQYVCNINNPEICGQVTQGVTYCNVIRMPGNYPVGTNPTTTCKQYVKCWILNGSWYGQVYTCPGSTNFNIATRLCQSIPLPTQCSAAVVSLSLNGVELD</sequence>
<dbReference type="GO" id="GO:0005576">
    <property type="term" value="C:extracellular region"/>
    <property type="evidence" value="ECO:0007669"/>
    <property type="project" value="InterPro"/>
</dbReference>
<dbReference type="RefSeq" id="XP_030372300.1">
    <property type="nucleotide sequence ID" value="XM_030516440.1"/>
</dbReference>